<proteinExistence type="predicted"/>
<dbReference type="InterPro" id="IPR036188">
    <property type="entry name" value="FAD/NAD-bd_sf"/>
</dbReference>
<dbReference type="AlphaFoldDB" id="A0A0U2W7I6"/>
<sequence length="473" mass="50871">MPRPGRQKPGERSMTHHIAIIGAGASGTLLAANLDRLTAGRIRISLIEQADRIARGIAYAPVDRGHLLNTRVRNMSAYADAPDHFGEWLATRPGDATPACFVTRAIYGDYLEAQLRPGLEHGSIRLHAASCTAIETLARSVALTLDDGSTVMAHAAVLATGHPSGAPAGSALSNPWHALPDIAPDAPVIFIGSGLTMVDWALSLLDRGHTGPMTALSRHGLLPQAHSSAHPLRLSAADIPLGTSTQFLTRWLRKLAAEHQARGGDWREVLDGIRPHIRTLWHHLTAENRKIFLRHLASFWEVHRHRMPPQSAARIAQALASGQLKVVKGRYLSAQRAADGTVEVSYQPRSGVVREPQILTAAAALDCRGIRRSPETPSTPLLQDILENGTGRIDPLGLGLDFDSESRLLTASGQPHPRLFGIGPVTRAAFWEITAIPEIREQAALLARRLSQPLASGQTAAAPARGKLLLPPV</sequence>
<dbReference type="eggNOG" id="COG4529">
    <property type="taxonomic scope" value="Bacteria"/>
</dbReference>
<evidence type="ECO:0000259" key="1">
    <source>
        <dbReference type="Pfam" id="PF13454"/>
    </source>
</evidence>
<accession>A0A0U2W7I6</accession>
<dbReference type="PANTHER" id="PTHR40254:SF1">
    <property type="entry name" value="BLR0577 PROTEIN"/>
    <property type="match status" value="1"/>
</dbReference>
<evidence type="ECO:0000313" key="3">
    <source>
        <dbReference type="Proteomes" id="UP000064921"/>
    </source>
</evidence>
<keyword evidence="3" id="KW-1185">Reference proteome</keyword>
<reference evidence="2 3" key="1">
    <citation type="submission" date="2015-10" db="EMBL/GenBank/DDBJ databases">
        <title>The world's first case of liver abscess caused by Pannonibacter phragmitetus.</title>
        <authorList>
            <person name="Ming D."/>
            <person name="Wang M."/>
            <person name="Zhou Y."/>
            <person name="Jiang T."/>
            <person name="Hu S."/>
        </authorList>
    </citation>
    <scope>NUCLEOTIDE SEQUENCE [LARGE SCALE GENOMIC DNA]</scope>
    <source>
        <strain evidence="2 3">31801</strain>
    </source>
</reference>
<dbReference type="InterPro" id="IPR038732">
    <property type="entry name" value="HpyO/CreE_NAD-binding"/>
</dbReference>
<dbReference type="InterPro" id="IPR052189">
    <property type="entry name" value="L-asp_N-monooxygenase_NS-form"/>
</dbReference>
<dbReference type="Proteomes" id="UP000064921">
    <property type="component" value="Chromosome"/>
</dbReference>
<feature type="domain" description="FAD-dependent urate hydroxylase HpyO/Asp monooxygenase CreE-like FAD/NAD(P)-binding" evidence="1">
    <location>
        <begin position="19"/>
        <end position="162"/>
    </location>
</feature>
<dbReference type="SUPFAM" id="SSF51905">
    <property type="entry name" value="FAD/NAD(P)-binding domain"/>
    <property type="match status" value="1"/>
</dbReference>
<dbReference type="EMBL" id="CP013068">
    <property type="protein sequence ID" value="ALV28410.1"/>
    <property type="molecule type" value="Genomic_DNA"/>
</dbReference>
<protein>
    <recommendedName>
        <fullName evidence="1">FAD-dependent urate hydroxylase HpyO/Asp monooxygenase CreE-like FAD/NAD(P)-binding domain-containing protein</fullName>
    </recommendedName>
</protein>
<name>A0A0U2W7I6_9HYPH</name>
<gene>
    <name evidence="2" type="ORF">APZ00_16165</name>
</gene>
<dbReference type="STRING" id="121719.APZ00_16165"/>
<dbReference type="Pfam" id="PF13454">
    <property type="entry name" value="NAD_binding_9"/>
    <property type="match status" value="1"/>
</dbReference>
<evidence type="ECO:0000313" key="2">
    <source>
        <dbReference type="EMBL" id="ALV28410.1"/>
    </source>
</evidence>
<organism evidence="2 3">
    <name type="scientific">Pannonibacter phragmitetus</name>
    <dbReference type="NCBI Taxonomy" id="121719"/>
    <lineage>
        <taxon>Bacteria</taxon>
        <taxon>Pseudomonadati</taxon>
        <taxon>Pseudomonadota</taxon>
        <taxon>Alphaproteobacteria</taxon>
        <taxon>Hyphomicrobiales</taxon>
        <taxon>Stappiaceae</taxon>
        <taxon>Pannonibacter</taxon>
    </lineage>
</organism>
<dbReference type="KEGG" id="pphr:APZ00_16165"/>
<dbReference type="Gene3D" id="3.50.50.60">
    <property type="entry name" value="FAD/NAD(P)-binding domain"/>
    <property type="match status" value="1"/>
</dbReference>
<dbReference type="PANTHER" id="PTHR40254">
    <property type="entry name" value="BLR0577 PROTEIN"/>
    <property type="match status" value="1"/>
</dbReference>